<organism evidence="1 2">
    <name type="scientific">Oculimacula yallundae</name>
    <dbReference type="NCBI Taxonomy" id="86028"/>
    <lineage>
        <taxon>Eukaryota</taxon>
        <taxon>Fungi</taxon>
        <taxon>Dikarya</taxon>
        <taxon>Ascomycota</taxon>
        <taxon>Pezizomycotina</taxon>
        <taxon>Leotiomycetes</taxon>
        <taxon>Helotiales</taxon>
        <taxon>Ploettnerulaceae</taxon>
        <taxon>Oculimacula</taxon>
    </lineage>
</organism>
<proteinExistence type="predicted"/>
<feature type="non-terminal residue" evidence="1">
    <location>
        <position position="67"/>
    </location>
</feature>
<accession>A0ABR4D050</accession>
<reference evidence="1 2" key="1">
    <citation type="journal article" date="2024" name="Commun. Biol.">
        <title>Comparative genomic analysis of thermophilic fungi reveals convergent evolutionary adaptations and gene losses.</title>
        <authorList>
            <person name="Steindorff A.S."/>
            <person name="Aguilar-Pontes M.V."/>
            <person name="Robinson A.J."/>
            <person name="Andreopoulos B."/>
            <person name="LaButti K."/>
            <person name="Kuo A."/>
            <person name="Mondo S."/>
            <person name="Riley R."/>
            <person name="Otillar R."/>
            <person name="Haridas S."/>
            <person name="Lipzen A."/>
            <person name="Grimwood J."/>
            <person name="Schmutz J."/>
            <person name="Clum A."/>
            <person name="Reid I.D."/>
            <person name="Moisan M.C."/>
            <person name="Butler G."/>
            <person name="Nguyen T.T.M."/>
            <person name="Dewar K."/>
            <person name="Conant G."/>
            <person name="Drula E."/>
            <person name="Henrissat B."/>
            <person name="Hansel C."/>
            <person name="Singer S."/>
            <person name="Hutchinson M.I."/>
            <person name="de Vries R.P."/>
            <person name="Natvig D.O."/>
            <person name="Powell A.J."/>
            <person name="Tsang A."/>
            <person name="Grigoriev I.V."/>
        </authorList>
    </citation>
    <scope>NUCLEOTIDE SEQUENCE [LARGE SCALE GENOMIC DNA]</scope>
    <source>
        <strain evidence="1 2">CBS 494.80</strain>
    </source>
</reference>
<evidence type="ECO:0000313" key="1">
    <source>
        <dbReference type="EMBL" id="KAL2075535.1"/>
    </source>
</evidence>
<dbReference type="Proteomes" id="UP001595075">
    <property type="component" value="Unassembled WGS sequence"/>
</dbReference>
<evidence type="ECO:0000313" key="2">
    <source>
        <dbReference type="Proteomes" id="UP001595075"/>
    </source>
</evidence>
<comment type="caution">
    <text evidence="1">The sequence shown here is derived from an EMBL/GenBank/DDBJ whole genome shotgun (WGS) entry which is preliminary data.</text>
</comment>
<keyword evidence="2" id="KW-1185">Reference proteome</keyword>
<gene>
    <name evidence="1" type="ORF">VTL71DRAFT_478</name>
</gene>
<dbReference type="EMBL" id="JAZHXI010000001">
    <property type="protein sequence ID" value="KAL2075535.1"/>
    <property type="molecule type" value="Genomic_DNA"/>
</dbReference>
<name>A0ABR4D050_9HELO</name>
<sequence>MMERGSQATNICNLARSLRILLYQTSTSSLFSSRLPRLLLLGIASTSNSITYHSHRLRGIPQKYKDT</sequence>
<protein>
    <submittedName>
        <fullName evidence="1">Uncharacterized protein</fullName>
    </submittedName>
</protein>